<protein>
    <submittedName>
        <fullName evidence="1">Uncharacterized protein</fullName>
    </submittedName>
</protein>
<dbReference type="Proteomes" id="UP000295601">
    <property type="component" value="Unassembled WGS sequence"/>
</dbReference>
<accession>A0A4R6RU53</accession>
<evidence type="ECO:0000313" key="1">
    <source>
        <dbReference type="EMBL" id="TDP89566.1"/>
    </source>
</evidence>
<sequence>MLTFAVDLERSPAETGLVVVHDEHCEHLGDAEPIGRDWRRGLDQLGGDWSTSGRKIAGCAVPGERLLSRMTQ</sequence>
<keyword evidence="2" id="KW-1185">Reference proteome</keyword>
<organism evidence="1 2">
    <name type="scientific">Leucobacter luti</name>
    <dbReference type="NCBI Taxonomy" id="340320"/>
    <lineage>
        <taxon>Bacteria</taxon>
        <taxon>Bacillati</taxon>
        <taxon>Actinomycetota</taxon>
        <taxon>Actinomycetes</taxon>
        <taxon>Micrococcales</taxon>
        <taxon>Microbacteriaceae</taxon>
        <taxon>Leucobacter</taxon>
    </lineage>
</organism>
<dbReference type="EMBL" id="SNYA01000009">
    <property type="protein sequence ID" value="TDP89566.1"/>
    <property type="molecule type" value="Genomic_DNA"/>
</dbReference>
<evidence type="ECO:0000313" key="2">
    <source>
        <dbReference type="Proteomes" id="UP000295601"/>
    </source>
</evidence>
<gene>
    <name evidence="1" type="ORF">EDF62_3319</name>
</gene>
<reference evidence="1 2" key="1">
    <citation type="submission" date="2019-03" db="EMBL/GenBank/DDBJ databases">
        <title>Genomic analyses of the natural microbiome of Caenorhabditis elegans.</title>
        <authorList>
            <person name="Samuel B."/>
        </authorList>
    </citation>
    <scope>NUCLEOTIDE SEQUENCE [LARGE SCALE GENOMIC DNA]</scope>
    <source>
        <strain evidence="1 2">JUb18</strain>
    </source>
</reference>
<name>A0A4R6RU53_9MICO</name>
<proteinExistence type="predicted"/>
<dbReference type="OrthoDB" id="9991850at2"/>
<comment type="caution">
    <text evidence="1">The sequence shown here is derived from an EMBL/GenBank/DDBJ whole genome shotgun (WGS) entry which is preliminary data.</text>
</comment>
<dbReference type="AlphaFoldDB" id="A0A4R6RU53"/>
<dbReference type="RefSeq" id="WP_133617813.1">
    <property type="nucleotide sequence ID" value="NZ_SNYA01000009.1"/>
</dbReference>